<dbReference type="EMBL" id="ATBP01000073">
    <property type="protein sequence ID" value="ETR73304.1"/>
    <property type="molecule type" value="Genomic_DNA"/>
</dbReference>
<dbReference type="AlphaFoldDB" id="A0A1V1PET7"/>
<evidence type="ECO:0000313" key="1">
    <source>
        <dbReference type="EMBL" id="ETR73304.1"/>
    </source>
</evidence>
<evidence type="ECO:0008006" key="3">
    <source>
        <dbReference type="Google" id="ProtNLM"/>
    </source>
</evidence>
<sequence>MQYQKLRKIKSLYFSHMQVAERLSIRPESARVFCTRYVKNGLMVRIKKDIYVLAEKFERLRFEEQMQLANIIQVPSYISLTTALTYYGITTQIQQNYIESLSLKKKSSQIGKCD</sequence>
<comment type="caution">
    <text evidence="1">The sequence shown here is derived from an EMBL/GenBank/DDBJ whole genome shotgun (WGS) entry which is preliminary data.</text>
</comment>
<proteinExistence type="predicted"/>
<organism evidence="1 2">
    <name type="scientific">Candidatus Magnetoglobus multicellularis str. Araruama</name>
    <dbReference type="NCBI Taxonomy" id="890399"/>
    <lineage>
        <taxon>Bacteria</taxon>
        <taxon>Pseudomonadati</taxon>
        <taxon>Thermodesulfobacteriota</taxon>
        <taxon>Desulfobacteria</taxon>
        <taxon>Desulfobacterales</taxon>
        <taxon>Desulfobacteraceae</taxon>
        <taxon>Candidatus Magnetoglobus</taxon>
    </lineage>
</organism>
<dbReference type="Proteomes" id="UP000189670">
    <property type="component" value="Unassembled WGS sequence"/>
</dbReference>
<gene>
    <name evidence="1" type="ORF">OMM_07022</name>
</gene>
<reference evidence="2" key="1">
    <citation type="submission" date="2012-11" db="EMBL/GenBank/DDBJ databases">
        <authorList>
            <person name="Lucero-Rivera Y.E."/>
            <person name="Tovar-Ramirez D."/>
        </authorList>
    </citation>
    <scope>NUCLEOTIDE SEQUENCE [LARGE SCALE GENOMIC DNA]</scope>
    <source>
        <strain evidence="2">Araruama</strain>
    </source>
</reference>
<protein>
    <recommendedName>
        <fullName evidence="3">Transcriptional regulator</fullName>
    </recommendedName>
</protein>
<name>A0A1V1PET7_9BACT</name>
<accession>A0A1V1PET7</accession>
<evidence type="ECO:0000313" key="2">
    <source>
        <dbReference type="Proteomes" id="UP000189670"/>
    </source>
</evidence>